<evidence type="ECO:0000313" key="2">
    <source>
        <dbReference type="Proteomes" id="UP000559809"/>
    </source>
</evidence>
<keyword evidence="2" id="KW-1185">Reference proteome</keyword>
<dbReference type="EMBL" id="JACCEM010000009">
    <property type="protein sequence ID" value="NYT51067.1"/>
    <property type="molecule type" value="Genomic_DNA"/>
</dbReference>
<accession>A0A853G4H8</accession>
<proteinExistence type="predicted"/>
<sequence>MNNELPIHLCKANAELQLQILRLFQQSSEQWFEAMQQRHANSVRETASRIQGLQQATDWQMLASLPPAAFWRLTEGRVGDAQAFGQAITRSQAALSDGLRQAFVAWQEAVSSAIGSGNDAADFNQFFMRSMQPWATPSSAPQGKAKKQGQE</sequence>
<protein>
    <recommendedName>
        <fullName evidence="3">Phasin domain-containing protein</fullName>
    </recommendedName>
</protein>
<dbReference type="RefSeq" id="WP_180157582.1">
    <property type="nucleotide sequence ID" value="NZ_JACCEM010000009.1"/>
</dbReference>
<name>A0A853G4H8_9BURK</name>
<evidence type="ECO:0000313" key="1">
    <source>
        <dbReference type="EMBL" id="NYT51067.1"/>
    </source>
</evidence>
<dbReference type="AlphaFoldDB" id="A0A853G4H8"/>
<reference evidence="1 2" key="1">
    <citation type="submission" date="2020-07" db="EMBL/GenBank/DDBJ databases">
        <title>Taxonomic revisions and descriptions of new bacterial species based on genomic comparisons in the high-G+C-content subgroup of the family Alcaligenaceae.</title>
        <authorList>
            <person name="Szabo A."/>
            <person name="Felfoldi T."/>
        </authorList>
    </citation>
    <scope>NUCLEOTIDE SEQUENCE [LARGE SCALE GENOMIC DNA]</scope>
    <source>
        <strain evidence="1 2">LMG 24012</strain>
    </source>
</reference>
<evidence type="ECO:0008006" key="3">
    <source>
        <dbReference type="Google" id="ProtNLM"/>
    </source>
</evidence>
<comment type="caution">
    <text evidence="1">The sequence shown here is derived from an EMBL/GenBank/DDBJ whole genome shotgun (WGS) entry which is preliminary data.</text>
</comment>
<gene>
    <name evidence="1" type="ORF">H0A72_17275</name>
</gene>
<organism evidence="1 2">
    <name type="scientific">Parapusillimonas granuli</name>
    <dbReference type="NCBI Taxonomy" id="380911"/>
    <lineage>
        <taxon>Bacteria</taxon>
        <taxon>Pseudomonadati</taxon>
        <taxon>Pseudomonadota</taxon>
        <taxon>Betaproteobacteria</taxon>
        <taxon>Burkholderiales</taxon>
        <taxon>Alcaligenaceae</taxon>
        <taxon>Parapusillimonas</taxon>
    </lineage>
</organism>
<dbReference type="Proteomes" id="UP000559809">
    <property type="component" value="Unassembled WGS sequence"/>
</dbReference>